<feature type="compositionally biased region" description="Polar residues" evidence="1">
    <location>
        <begin position="671"/>
        <end position="684"/>
    </location>
</feature>
<feature type="compositionally biased region" description="Low complexity" evidence="1">
    <location>
        <begin position="428"/>
        <end position="443"/>
    </location>
</feature>
<feature type="compositionally biased region" description="Polar residues" evidence="1">
    <location>
        <begin position="386"/>
        <end position="403"/>
    </location>
</feature>
<keyword evidence="3" id="KW-1185">Reference proteome</keyword>
<feature type="region of interest" description="Disordered" evidence="1">
    <location>
        <begin position="92"/>
        <end position="214"/>
    </location>
</feature>
<dbReference type="Proteomes" id="UP000014071">
    <property type="component" value="Unassembled WGS sequence"/>
</dbReference>
<dbReference type="GeneID" id="24112488"/>
<dbReference type="eggNOG" id="ENOG502R0XM">
    <property type="taxonomic scope" value="Eukaryota"/>
</dbReference>
<dbReference type="RefSeq" id="XP_012193209.1">
    <property type="nucleotide sequence ID" value="XM_012337819.1"/>
</dbReference>
<evidence type="ECO:0000256" key="1">
    <source>
        <dbReference type="SAM" id="MobiDB-lite"/>
    </source>
</evidence>
<feature type="compositionally biased region" description="Polar residues" evidence="1">
    <location>
        <begin position="129"/>
        <end position="141"/>
    </location>
</feature>
<feature type="region of interest" description="Disordered" evidence="1">
    <location>
        <begin position="1"/>
        <end position="77"/>
    </location>
</feature>
<proteinExistence type="predicted"/>
<accession>R9PED8</accession>
<feature type="compositionally biased region" description="Basic and acidic residues" evidence="1">
    <location>
        <begin position="531"/>
        <end position="543"/>
    </location>
</feature>
<evidence type="ECO:0000313" key="3">
    <source>
        <dbReference type="Proteomes" id="UP000014071"/>
    </source>
</evidence>
<feature type="compositionally biased region" description="Low complexity" evidence="1">
    <location>
        <begin position="591"/>
        <end position="614"/>
    </location>
</feature>
<feature type="compositionally biased region" description="Low complexity" evidence="1">
    <location>
        <begin position="33"/>
        <end position="53"/>
    </location>
</feature>
<feature type="compositionally biased region" description="Polar residues" evidence="1">
    <location>
        <begin position="364"/>
        <end position="373"/>
    </location>
</feature>
<gene>
    <name evidence="2" type="ORF">PHSY_007225</name>
</gene>
<organism evidence="2 3">
    <name type="scientific">Pseudozyma hubeiensis (strain SY62)</name>
    <name type="common">Yeast</name>
    <dbReference type="NCBI Taxonomy" id="1305764"/>
    <lineage>
        <taxon>Eukaryota</taxon>
        <taxon>Fungi</taxon>
        <taxon>Dikarya</taxon>
        <taxon>Basidiomycota</taxon>
        <taxon>Ustilaginomycotina</taxon>
        <taxon>Ustilaginomycetes</taxon>
        <taxon>Ustilaginales</taxon>
        <taxon>Ustilaginaceae</taxon>
        <taxon>Pseudozyma</taxon>
    </lineage>
</organism>
<feature type="compositionally biased region" description="Low complexity" evidence="1">
    <location>
        <begin position="483"/>
        <end position="493"/>
    </location>
</feature>
<protein>
    <submittedName>
        <fullName evidence="2">Uncharacterized protein</fullName>
    </submittedName>
</protein>
<dbReference type="EMBL" id="DF238832">
    <property type="protein sequence ID" value="GAC99622.1"/>
    <property type="molecule type" value="Genomic_DNA"/>
</dbReference>
<feature type="compositionally biased region" description="Polar residues" evidence="1">
    <location>
        <begin position="148"/>
        <end position="186"/>
    </location>
</feature>
<sequence length="737" mass="77119">MDAWSSPWGDDPVQPVASTSKRIDTDATSALEPSSRPPAFSSLSSFDASDPWSTDVATPAAESNPLPDADTSVPLNEQVSVAADEIAFSSSPYASASWGDASSLPAIKTDDAPSPSQAAAPPSDHDEQSPTAPSRQQSLSSYDPWAADSSSTGWNDQPGFASSATVRSDPESQSTAWGASEFSTPLPNRPIRDLATTQGAETDDQQQTGAGGNLDVWAAEASSRDQKARHLDREAIDRLKVDARKLISSVNTEERTQASFADPSIGEAAWTDLFGSQGTQRDKLHLLQSPPSSLISSNGALRLHGPLPTPATSDRLRSSISNTEHRGVKLTSLDNTSSWQRGSRPLTKADWLPDHMAGEIDGLSLSSTNSNAELSAPGTMSGPGWAQTSSNENRSTSGPSFLSSFFKGRHPSAAATAAINSQEKESRSSSSSFEAAARTSTSAQFEPYQDNAASRYTDDPTGPDLMSLQTAAATQPISPPSVAPAVAPAQGPGLLSRWRNSGLFKSTGKKQNPNWASSSLRADDLDWLEEHESNDSRTERYHYDDEDAEDSFASFQNSAPRPVSAPARNVAPPAAKAVDPFDNLFGPAVQTSLNSGAGASATSSARSSLSAGRMSGEGGMMTINTNLARANSLARKSAASPLQPPPQAQNKRLSFAPPPRANAGSPMLASPASTSSQRPAQTISDPFADFLSDPPPQQSTGPNASKIPPGPTKPSAPSANGKGGGLTADDLLFFDSL</sequence>
<feature type="compositionally biased region" description="Polar residues" evidence="1">
    <location>
        <begin position="16"/>
        <end position="32"/>
    </location>
</feature>
<feature type="region of interest" description="Disordered" evidence="1">
    <location>
        <begin position="362"/>
        <end position="517"/>
    </location>
</feature>
<feature type="compositionally biased region" description="Polar residues" evidence="1">
    <location>
        <begin position="195"/>
        <end position="208"/>
    </location>
</feature>
<reference evidence="3" key="1">
    <citation type="journal article" date="2013" name="Genome Announc.">
        <title>Draft genome sequence of the basidiomycetous yeast-like fungus Pseudozyma hubeiensis SY62, which produces an abundant amount of the biosurfactant mannosylerythritol lipids.</title>
        <authorList>
            <person name="Konishi M."/>
            <person name="Hatada Y."/>
            <person name="Horiuchi J."/>
        </authorList>
    </citation>
    <scope>NUCLEOTIDE SEQUENCE [LARGE SCALE GENOMIC DNA]</scope>
    <source>
        <strain evidence="3">SY62</strain>
    </source>
</reference>
<dbReference type="OrthoDB" id="2552531at2759"/>
<name>R9PED8_PSEHS</name>
<feature type="region of interest" description="Disordered" evidence="1">
    <location>
        <begin position="531"/>
        <end position="737"/>
    </location>
</feature>
<evidence type="ECO:0000313" key="2">
    <source>
        <dbReference type="EMBL" id="GAC99622.1"/>
    </source>
</evidence>
<dbReference type="AlphaFoldDB" id="R9PED8"/>
<dbReference type="HOGENOM" id="CLU_372200_0_0_1"/>
<feature type="compositionally biased region" description="Low complexity" evidence="1">
    <location>
        <begin position="112"/>
        <end position="122"/>
    </location>
</feature>